<dbReference type="Pfam" id="PF00691">
    <property type="entry name" value="OmpA"/>
    <property type="match status" value="1"/>
</dbReference>
<keyword evidence="5" id="KW-0732">Signal</keyword>
<proteinExistence type="predicted"/>
<evidence type="ECO:0000313" key="8">
    <source>
        <dbReference type="Proteomes" id="UP000183667"/>
    </source>
</evidence>
<dbReference type="GO" id="GO:0009279">
    <property type="term" value="C:cell outer membrane"/>
    <property type="evidence" value="ECO:0007669"/>
    <property type="project" value="UniProtKB-SubCell"/>
</dbReference>
<dbReference type="SUPFAM" id="SSF103088">
    <property type="entry name" value="OmpA-like"/>
    <property type="match status" value="1"/>
</dbReference>
<evidence type="ECO:0000256" key="4">
    <source>
        <dbReference type="PROSITE-ProRule" id="PRU00473"/>
    </source>
</evidence>
<comment type="subcellular location">
    <subcellularLocation>
        <location evidence="1">Cell outer membrane</location>
    </subcellularLocation>
</comment>
<dbReference type="Gene3D" id="3.30.1330.60">
    <property type="entry name" value="OmpA-like domain"/>
    <property type="match status" value="1"/>
</dbReference>
<dbReference type="PRINTS" id="PR01021">
    <property type="entry name" value="OMPADOMAIN"/>
</dbReference>
<comment type="caution">
    <text evidence="7">The sequence shown here is derived from an EMBL/GenBank/DDBJ whole genome shotgun (WGS) entry which is preliminary data.</text>
</comment>
<feature type="chain" id="PRO_5044803287" description="OmpA-like domain-containing protein" evidence="5">
    <location>
        <begin position="22"/>
        <end position="230"/>
    </location>
</feature>
<evidence type="ECO:0000256" key="3">
    <source>
        <dbReference type="ARBA" id="ARBA00023237"/>
    </source>
</evidence>
<dbReference type="PROSITE" id="PS51123">
    <property type="entry name" value="OMPA_2"/>
    <property type="match status" value="1"/>
</dbReference>
<evidence type="ECO:0000256" key="5">
    <source>
        <dbReference type="SAM" id="SignalP"/>
    </source>
</evidence>
<organism evidence="7 8">
    <name type="scientific">Burkholderia ubonensis</name>
    <dbReference type="NCBI Taxonomy" id="101571"/>
    <lineage>
        <taxon>Bacteria</taxon>
        <taxon>Pseudomonadati</taxon>
        <taxon>Pseudomonadota</taxon>
        <taxon>Betaproteobacteria</taxon>
        <taxon>Burkholderiales</taxon>
        <taxon>Burkholderiaceae</taxon>
        <taxon>Burkholderia</taxon>
        <taxon>Burkholderia cepacia complex</taxon>
    </lineage>
</organism>
<dbReference type="PROSITE" id="PS51257">
    <property type="entry name" value="PROKAR_LIPOPROTEIN"/>
    <property type="match status" value="1"/>
</dbReference>
<evidence type="ECO:0000256" key="1">
    <source>
        <dbReference type="ARBA" id="ARBA00004442"/>
    </source>
</evidence>
<dbReference type="AlphaFoldDB" id="A0ABD6PUQ0"/>
<dbReference type="InterPro" id="IPR006664">
    <property type="entry name" value="OMP_bac"/>
</dbReference>
<dbReference type="PANTHER" id="PTHR30329">
    <property type="entry name" value="STATOR ELEMENT OF FLAGELLAR MOTOR COMPLEX"/>
    <property type="match status" value="1"/>
</dbReference>
<dbReference type="CDD" id="cd07185">
    <property type="entry name" value="OmpA_C-like"/>
    <property type="match status" value="1"/>
</dbReference>
<feature type="domain" description="OmpA-like" evidence="6">
    <location>
        <begin position="112"/>
        <end position="229"/>
    </location>
</feature>
<keyword evidence="2 4" id="KW-0472">Membrane</keyword>
<keyword evidence="3" id="KW-0998">Cell outer membrane</keyword>
<evidence type="ECO:0000313" key="7">
    <source>
        <dbReference type="EMBL" id="OJA38356.1"/>
    </source>
</evidence>
<accession>A0ABD6PUQ0</accession>
<evidence type="ECO:0000259" key="6">
    <source>
        <dbReference type="PROSITE" id="PS51123"/>
    </source>
</evidence>
<dbReference type="PRINTS" id="PR01023">
    <property type="entry name" value="NAFLGMOTY"/>
</dbReference>
<dbReference type="InterPro" id="IPR036737">
    <property type="entry name" value="OmpA-like_sf"/>
</dbReference>
<reference evidence="8" key="1">
    <citation type="submission" date="2016-08" db="EMBL/GenBank/DDBJ databases">
        <title>Population biology and virulence potential of Burkholderia ubonensis.</title>
        <authorList>
            <person name="Price E.P."/>
            <person name="Currie B.J."/>
            <person name="Wagner D.M."/>
        </authorList>
    </citation>
    <scope>NUCLEOTIDE SEQUENCE [LARGE SCALE GENOMIC DNA]</scope>
    <source>
        <strain evidence="8">MSMB0103</strain>
    </source>
</reference>
<sequence length="230" mass="23945">MFNAKQAVLLGATVLAGCTAASGPTYTNYSVSMPNGVQAYRVTCYGLLEGPGTCHKEAEAICKGQPVTVLDGQSLRGATSGGQADVRNLLFQCGAPQAATPAPVVAGAVAPRPSAVTTLNVDANFDTAQASLKPAARAQLDRLIAEARGAAIRKVTVNGYTDSIGSDAYNIDLSERRARSVLAYLQDHGLTAGEFASRGYGKADPVDSNATEAGRANNRRVEIRLDFDKP</sequence>
<name>A0ABD6PUQ0_9BURK</name>
<dbReference type="EMBL" id="MEAU01000068">
    <property type="protein sequence ID" value="OJA38356.1"/>
    <property type="molecule type" value="Genomic_DNA"/>
</dbReference>
<dbReference type="InterPro" id="IPR006665">
    <property type="entry name" value="OmpA-like"/>
</dbReference>
<protein>
    <recommendedName>
        <fullName evidence="6">OmpA-like domain-containing protein</fullName>
    </recommendedName>
</protein>
<dbReference type="Proteomes" id="UP000183667">
    <property type="component" value="Unassembled WGS sequence"/>
</dbReference>
<gene>
    <name evidence="7" type="ORF">BGV66_30835</name>
</gene>
<dbReference type="InterPro" id="IPR050330">
    <property type="entry name" value="Bact_OuterMem_StrucFunc"/>
</dbReference>
<dbReference type="PANTHER" id="PTHR30329:SF21">
    <property type="entry name" value="LIPOPROTEIN YIAD-RELATED"/>
    <property type="match status" value="1"/>
</dbReference>
<dbReference type="RefSeq" id="WP_060214628.1">
    <property type="nucleotide sequence ID" value="NZ_LPDM01000026.1"/>
</dbReference>
<feature type="signal peptide" evidence="5">
    <location>
        <begin position="1"/>
        <end position="21"/>
    </location>
</feature>
<evidence type="ECO:0000256" key="2">
    <source>
        <dbReference type="ARBA" id="ARBA00023136"/>
    </source>
</evidence>